<evidence type="ECO:0000259" key="5">
    <source>
        <dbReference type="PROSITE" id="PS51352"/>
    </source>
</evidence>
<comment type="subcellular location">
    <subcellularLocation>
        <location evidence="1">Cell envelope</location>
    </subcellularLocation>
</comment>
<dbReference type="Pfam" id="PF08534">
    <property type="entry name" value="Redoxin"/>
    <property type="match status" value="1"/>
</dbReference>
<dbReference type="RefSeq" id="WP_341836911.1">
    <property type="nucleotide sequence ID" value="NZ_CP149822.1"/>
</dbReference>
<dbReference type="PANTHER" id="PTHR42852:SF6">
    <property type="entry name" value="THIOL:DISULFIDE INTERCHANGE PROTEIN DSBE"/>
    <property type="match status" value="1"/>
</dbReference>
<gene>
    <name evidence="6" type="ORF">WJU16_03355</name>
</gene>
<evidence type="ECO:0000313" key="7">
    <source>
        <dbReference type="Proteomes" id="UP001485459"/>
    </source>
</evidence>
<evidence type="ECO:0000256" key="4">
    <source>
        <dbReference type="ARBA" id="ARBA00023284"/>
    </source>
</evidence>
<reference evidence="7" key="1">
    <citation type="submission" date="2024-03" db="EMBL/GenBank/DDBJ databases">
        <title>Chitinophaga horti sp. nov., isolated from garden soil.</title>
        <authorList>
            <person name="Lee D.S."/>
            <person name="Han D.M."/>
            <person name="Baek J.H."/>
            <person name="Choi D.G."/>
            <person name="Jeon J.H."/>
            <person name="Jeon C.O."/>
        </authorList>
    </citation>
    <scope>NUCLEOTIDE SEQUENCE [LARGE SCALE GENOMIC DNA]</scope>
    <source>
        <strain evidence="7">GPA1</strain>
    </source>
</reference>
<keyword evidence="3" id="KW-1015">Disulfide bond</keyword>
<accession>A0ABZ2YRS6</accession>
<name>A0ABZ2YRS6_9BACT</name>
<evidence type="ECO:0000256" key="2">
    <source>
        <dbReference type="ARBA" id="ARBA00022748"/>
    </source>
</evidence>
<dbReference type="Gene3D" id="3.40.30.10">
    <property type="entry name" value="Glutaredoxin"/>
    <property type="match status" value="1"/>
</dbReference>
<organism evidence="6 7">
    <name type="scientific">Chitinophaga pollutisoli</name>
    <dbReference type="NCBI Taxonomy" id="3133966"/>
    <lineage>
        <taxon>Bacteria</taxon>
        <taxon>Pseudomonadati</taxon>
        <taxon>Bacteroidota</taxon>
        <taxon>Chitinophagia</taxon>
        <taxon>Chitinophagales</taxon>
        <taxon>Chitinophagaceae</taxon>
        <taxon>Chitinophaga</taxon>
    </lineage>
</organism>
<sequence>MSVSKRNNNSIFKTFRRLALGTCGRIGSTAGKYLLLLVFLMYAAIQQQSHAQVASAKAANALKPTPLAIGDKIPDELWNLPLQVVNHPQGKKTITLSEYKDKLIILDFWATYCSPCIKNFPKLHALQNEFGDKIKVLAVTQEDTDKITRFFKKGAGKEHTYVNSVINDSVLLQYFPHKSVPHIVWINSNGNVLNTTQAEDINQSNIQAILDNQKTQMIAKVDIDRDRPLFLSEHFSNDLQLKSYSIFAKGYYAGLPSGNKFKQSKDGKIYGRQMTNASMMNIYNPIIDELFHKNGEQFNSKRMIIHVKEPALLYVIEKKDGEYEKYNLYNYELIVPEEKADSLYYYMLANLTRYSDYIGSIEKHIVDCFVLVRTSTKDKLKSKGGKPKTNFTPTHAILINRPLGHMLNMVNGDTITNLPIIDETGYTNNVDMEMSGIKDLTSFKKELSRYDLDLIPAKRSLNMFVLKDK</sequence>
<dbReference type="InterPro" id="IPR013766">
    <property type="entry name" value="Thioredoxin_domain"/>
</dbReference>
<dbReference type="CDD" id="cd02966">
    <property type="entry name" value="TlpA_like_family"/>
    <property type="match status" value="1"/>
</dbReference>
<dbReference type="PROSITE" id="PS51352">
    <property type="entry name" value="THIOREDOXIN_2"/>
    <property type="match status" value="1"/>
</dbReference>
<protein>
    <submittedName>
        <fullName evidence="6">TlpA disulfide reductase family protein</fullName>
    </submittedName>
</protein>
<dbReference type="InterPro" id="IPR050553">
    <property type="entry name" value="Thioredoxin_ResA/DsbE_sf"/>
</dbReference>
<dbReference type="InterPro" id="IPR013740">
    <property type="entry name" value="Redoxin"/>
</dbReference>
<evidence type="ECO:0000256" key="1">
    <source>
        <dbReference type="ARBA" id="ARBA00004196"/>
    </source>
</evidence>
<dbReference type="Proteomes" id="UP001485459">
    <property type="component" value="Chromosome"/>
</dbReference>
<evidence type="ECO:0000313" key="6">
    <source>
        <dbReference type="EMBL" id="WZN42072.1"/>
    </source>
</evidence>
<keyword evidence="2" id="KW-0201">Cytochrome c-type biogenesis</keyword>
<dbReference type="InterPro" id="IPR036249">
    <property type="entry name" value="Thioredoxin-like_sf"/>
</dbReference>
<keyword evidence="4" id="KW-0676">Redox-active center</keyword>
<dbReference type="SUPFAM" id="SSF52833">
    <property type="entry name" value="Thioredoxin-like"/>
    <property type="match status" value="1"/>
</dbReference>
<dbReference type="PANTHER" id="PTHR42852">
    <property type="entry name" value="THIOL:DISULFIDE INTERCHANGE PROTEIN DSBE"/>
    <property type="match status" value="1"/>
</dbReference>
<keyword evidence="7" id="KW-1185">Reference proteome</keyword>
<feature type="domain" description="Thioredoxin" evidence="5">
    <location>
        <begin position="67"/>
        <end position="215"/>
    </location>
</feature>
<evidence type="ECO:0000256" key="3">
    <source>
        <dbReference type="ARBA" id="ARBA00023157"/>
    </source>
</evidence>
<dbReference type="EMBL" id="CP149822">
    <property type="protein sequence ID" value="WZN42072.1"/>
    <property type="molecule type" value="Genomic_DNA"/>
</dbReference>
<proteinExistence type="predicted"/>